<dbReference type="Gene3D" id="3.40.50.300">
    <property type="entry name" value="P-loop containing nucleotide triphosphate hydrolases"/>
    <property type="match status" value="1"/>
</dbReference>
<dbReference type="InterPro" id="IPR003593">
    <property type="entry name" value="AAA+_ATPase"/>
</dbReference>
<dbReference type="GO" id="GO:0005524">
    <property type="term" value="F:ATP binding"/>
    <property type="evidence" value="ECO:0007669"/>
    <property type="project" value="UniProtKB-KW"/>
</dbReference>
<evidence type="ECO:0000313" key="3">
    <source>
        <dbReference type="EMBL" id="MDX8031747.1"/>
    </source>
</evidence>
<comment type="caution">
    <text evidence="3">The sequence shown here is derived from an EMBL/GenBank/DDBJ whole genome shotgun (WGS) entry which is preliminary data.</text>
</comment>
<feature type="region of interest" description="Disordered" evidence="1">
    <location>
        <begin position="1578"/>
        <end position="1597"/>
    </location>
</feature>
<proteinExistence type="predicted"/>
<keyword evidence="3" id="KW-0547">Nucleotide-binding</keyword>
<feature type="domain" description="AAA+ ATPase" evidence="2">
    <location>
        <begin position="286"/>
        <end position="457"/>
    </location>
</feature>
<dbReference type="EMBL" id="JAXAVW010000012">
    <property type="protein sequence ID" value="MDX8031747.1"/>
    <property type="molecule type" value="Genomic_DNA"/>
</dbReference>
<evidence type="ECO:0000256" key="1">
    <source>
        <dbReference type="SAM" id="MobiDB-lite"/>
    </source>
</evidence>
<protein>
    <submittedName>
        <fullName evidence="3">ATP-binding protein</fullName>
    </submittedName>
</protein>
<reference evidence="3 4" key="1">
    <citation type="submission" date="2023-11" db="EMBL/GenBank/DDBJ databases">
        <title>Lentzea sokolovensis, sp. nov., Lentzea kristufkii, sp. nov., and Lentzea miocenensis, sp. nov., rare actinobacteria from Sokolov Coal Basin, Miocene lacustrine sediment, Czech Republic.</title>
        <authorList>
            <person name="Lara A."/>
            <person name="Kotroba L."/>
            <person name="Nouioui I."/>
            <person name="Neumann-Schaal M."/>
            <person name="Mast Y."/>
            <person name="Chronakova A."/>
        </authorList>
    </citation>
    <scope>NUCLEOTIDE SEQUENCE [LARGE SCALE GENOMIC DNA]</scope>
    <source>
        <strain evidence="3 4">BCCO 10_0856</strain>
    </source>
</reference>
<reference evidence="3 4" key="2">
    <citation type="submission" date="2023-11" db="EMBL/GenBank/DDBJ databases">
        <authorList>
            <person name="Lara A.C."/>
            <person name="Chronakova A."/>
        </authorList>
    </citation>
    <scope>NUCLEOTIDE SEQUENCE [LARGE SCALE GENOMIC DNA]</scope>
    <source>
        <strain evidence="3 4">BCCO 10_0856</strain>
    </source>
</reference>
<dbReference type="SUPFAM" id="SSF52540">
    <property type="entry name" value="P-loop containing nucleoside triphosphate hydrolases"/>
    <property type="match status" value="1"/>
</dbReference>
<dbReference type="Proteomes" id="UP001285521">
    <property type="component" value="Unassembled WGS sequence"/>
</dbReference>
<sequence length="1728" mass="186920">MDLRSTHHGYAYQDLITGIALVDLVLGTTESLAVDTKGFEGDRFDDLTIGYQTGKRVRIQIKHTTQDRELSKDSFSADGRSLRIDLLFTSLLSDLGRHPGTEYRVVVRDGRPDVQLAEVLEPTNAANDPGDPLPGLSTVRFKFNPTALQAKSPWQKKLSTFTTQEIHAACERLTIDTSAPASTIDFSAPGPAERVLLWRVTEELGAGRTPNTHVSPDYVALALTHAATGSRALDGHVSREHVLPQVGLATDFGAVAEGHPVEAAVVVPRADASAEVRQQVDVVAPNGGRVVVTGEPGAGKSWLCEQLAGTYRDEGWVVARHHCWLGATDTSREQRVLADVVIGSLLRQLEQHVPEATADLRPRFAATPEALTSALQKCRESRPSQSVLLIIDGLDHVDRVLGKSAGQRADPSLHLVDQLAAIDLPAGVCVLIASQPGSHLAGARPSSGVPVKMPRMSWSEMRVLAIKHDLFTDSTGVGPLGESEQAVVDLLHERSGGNALYATYLCRYASRTSPLDDRESGTVQDVLHRLKRVPDTATDVDTYYEYLLSTVTGDQMLAIGTLALCDFALSASELGELLPPIVKPLLEPALKTLAPVLTSLPGLGGLRVHHESFSRYILRDKDIAWVTSVREHAAVWLTDRGFFADARAFRHLPELLAQLGRYDELKALVEPGFVAEGIRAFQPPEALQRVVGTVSRESEARLDWPTLITCVETRKAIDTYELDSLANSISEYSDVVVAIVGADVVAERLVYEGRPTLSEEWGLRLCAAVDRAGAAAPWKAYLDARESDPSRRRAAGSDHDGAVHLAVQLGELRLRSQRGDIPPDLAEQVAANLELDHKATLENLVEVFTAGLPTGAMPDVAAAMTDTDKAAQVYLTLADLAAAGTPGLPDPAHLARQAWALAPSLNLVAYLKYGISPADVLAGLGTTDLEADIEAATSAVLAGPSVDHRAVERWLSLLTLAHGLDRTTPIRHVARLGGVGFYRAWLRYAVATLGIADDVAAGVTTAETASTAVLVALADLAAEAHPFTGDPRACDLYSIHPLVHQVVEKSLVVIRPKDLDAVLVHLVEIADGTTTTTNFGLPENGPLATNDLLAILARVSDHIGVGAVYALLKVVRARRRDSHTQYSVTANFELATARICLAAGAFDEVDECWRRASLLLGSYGGHKDPTLSEIIDSLDDLADVNVLTAQACLGKLVDLVYLVRQHTNGRGTSHFVNQWWEKAAAIDPTAAATDAADVLLSEIGFDDVRAHTAHVELLTSLIMTADPMVLAALRLTLGTEWRFPETDLHLLIRLRSELGKTNQSDTMLAIVANNITATYDDQPMLYSSDQSKSVVSSELVDAAVHLGGSAFAPRVPRREQTRNSMDWSPGPKADPLQLQKRLVNAQRPFVPEGRTGALLAARELKSQRYGGDTATRWDLDTATNIIGWRIIESTLVHGQRFGIELLDDVAQELGWYRDNKVFAEIGEGIAMRCGDNDALQTVASYCLTLAYVHIRGGGGWRAFAGRERADLWRRAYELDSDTAQRTLAAAVVQTVRSDAQSTYGVTQAVIAAFAATRDDTATECWEAAFTMQQHRLPGTAERGGHTYRPTENPPSQQAKDVALTTLALATIARPQRQELRRTLIAVALLVTCRPPLAQTALISVLRSDLDAGRATWLLDIVHTYLPIGALTAEMAAEMTLLARDERLSVRALASQILDVQGHPVPHPPATEPEPKIRAVHRHTPGARE</sequence>
<feature type="compositionally biased region" description="Basic residues" evidence="1">
    <location>
        <begin position="1717"/>
        <end position="1728"/>
    </location>
</feature>
<dbReference type="InterPro" id="IPR041664">
    <property type="entry name" value="AAA_16"/>
</dbReference>
<evidence type="ECO:0000259" key="2">
    <source>
        <dbReference type="SMART" id="SM00382"/>
    </source>
</evidence>
<gene>
    <name evidence="3" type="ORF">SK803_16095</name>
</gene>
<organism evidence="3 4">
    <name type="scientific">Lentzea miocenica</name>
    <dbReference type="NCBI Taxonomy" id="3095431"/>
    <lineage>
        <taxon>Bacteria</taxon>
        <taxon>Bacillati</taxon>
        <taxon>Actinomycetota</taxon>
        <taxon>Actinomycetes</taxon>
        <taxon>Pseudonocardiales</taxon>
        <taxon>Pseudonocardiaceae</taxon>
        <taxon>Lentzea</taxon>
    </lineage>
</organism>
<keyword evidence="3" id="KW-0067">ATP-binding</keyword>
<dbReference type="Pfam" id="PF13191">
    <property type="entry name" value="AAA_16"/>
    <property type="match status" value="1"/>
</dbReference>
<name>A0ABU4T0R0_9PSEU</name>
<accession>A0ABU4T0R0</accession>
<feature type="region of interest" description="Disordered" evidence="1">
    <location>
        <begin position="1700"/>
        <end position="1728"/>
    </location>
</feature>
<evidence type="ECO:0000313" key="4">
    <source>
        <dbReference type="Proteomes" id="UP001285521"/>
    </source>
</evidence>
<dbReference type="SMART" id="SM00382">
    <property type="entry name" value="AAA"/>
    <property type="match status" value="1"/>
</dbReference>
<dbReference type="InterPro" id="IPR027417">
    <property type="entry name" value="P-loop_NTPase"/>
</dbReference>
<dbReference type="RefSeq" id="WP_319966803.1">
    <property type="nucleotide sequence ID" value="NZ_JAXAVW010000012.1"/>
</dbReference>
<keyword evidence="4" id="KW-1185">Reference proteome</keyword>